<dbReference type="PANTHER" id="PTHR30572:SF4">
    <property type="entry name" value="ABC TRANSPORTER PERMEASE YTRF"/>
    <property type="match status" value="1"/>
</dbReference>
<dbReference type="Pfam" id="PF12704">
    <property type="entry name" value="MacB_PCD"/>
    <property type="match status" value="1"/>
</dbReference>
<dbReference type="InterPro" id="IPR025857">
    <property type="entry name" value="MacB_PCD"/>
</dbReference>
<evidence type="ECO:0000256" key="1">
    <source>
        <dbReference type="ARBA" id="ARBA00004651"/>
    </source>
</evidence>
<dbReference type="EMBL" id="FWWZ01000001">
    <property type="protein sequence ID" value="SMC08529.1"/>
    <property type="molecule type" value="Genomic_DNA"/>
</dbReference>
<evidence type="ECO:0000313" key="11">
    <source>
        <dbReference type="Proteomes" id="UP000192602"/>
    </source>
</evidence>
<dbReference type="STRING" id="1069081.SAMN05660197_0281"/>
<dbReference type="AlphaFoldDB" id="A0A1W1WQP4"/>
<dbReference type="PANTHER" id="PTHR30572">
    <property type="entry name" value="MEMBRANE COMPONENT OF TRANSPORTER-RELATED"/>
    <property type="match status" value="1"/>
</dbReference>
<dbReference type="InterPro" id="IPR050250">
    <property type="entry name" value="Macrolide_Exporter_MacB"/>
</dbReference>
<keyword evidence="5 7" id="KW-0472">Membrane</keyword>
<dbReference type="GO" id="GO:0022857">
    <property type="term" value="F:transmembrane transporter activity"/>
    <property type="evidence" value="ECO:0007669"/>
    <property type="project" value="TreeGrafter"/>
</dbReference>
<evidence type="ECO:0000256" key="6">
    <source>
        <dbReference type="ARBA" id="ARBA00038076"/>
    </source>
</evidence>
<evidence type="ECO:0000256" key="7">
    <source>
        <dbReference type="SAM" id="Phobius"/>
    </source>
</evidence>
<feature type="transmembrane region" description="Helical" evidence="7">
    <location>
        <begin position="20"/>
        <end position="40"/>
    </location>
</feature>
<keyword evidence="11" id="KW-1185">Reference proteome</keyword>
<keyword evidence="4 7" id="KW-1133">Transmembrane helix</keyword>
<evidence type="ECO:0000256" key="5">
    <source>
        <dbReference type="ARBA" id="ARBA00023136"/>
    </source>
</evidence>
<dbReference type="InterPro" id="IPR003838">
    <property type="entry name" value="ABC3_permease_C"/>
</dbReference>
<proteinExistence type="inferred from homology"/>
<evidence type="ECO:0000259" key="8">
    <source>
        <dbReference type="Pfam" id="PF02687"/>
    </source>
</evidence>
<protein>
    <submittedName>
        <fullName evidence="10">Putative ABC transport system permease protein</fullName>
    </submittedName>
</protein>
<sequence length="400" mass="44054">MKWLYWQEFWQYLAQNKKRAFIAIAGIALGVLSLVLMSGISGAMRQKTLQDLGAFGSRIIVVAPGELIVFSHKSVTMGNVQTLTVADAKAIEQKIAGIEGTAVLKNAILSVITPKRSEPRTIMGVDSAFFRLIDFSFTCGGTFLDSAMMQKTAIIGSQTKEDFFNTPCPLGEDLLIANIPFRITGVLAPRGNVGMEDYDSTIYIPIKLMQRLLTKSDWLDGIFVLSQKSSLNKTLIQQIKDLLKKRHGKEDFTVMEYEAASGTSAKMEKLFSILSILVAAIAYSVGVLGIIAIMALSVYERVIEIAIKRVVGARKRDLFLQFFTESLLLSSAGAIFGAFVALILLGFIEYFAHWPLYIPLQTLIIAITLSIIIGIIASIYPALKAISFEPLTILKLYEES</sequence>
<accession>A0A1W1WQP4</accession>
<name>A0A1W1WQP4_9BACT</name>
<keyword evidence="3 7" id="KW-0812">Transmembrane</keyword>
<evidence type="ECO:0000256" key="3">
    <source>
        <dbReference type="ARBA" id="ARBA00022692"/>
    </source>
</evidence>
<feature type="transmembrane region" description="Helical" evidence="7">
    <location>
        <begin position="363"/>
        <end position="383"/>
    </location>
</feature>
<feature type="transmembrane region" description="Helical" evidence="7">
    <location>
        <begin position="327"/>
        <end position="351"/>
    </location>
</feature>
<comment type="subcellular location">
    <subcellularLocation>
        <location evidence="1">Cell membrane</location>
        <topology evidence="1">Multi-pass membrane protein</topology>
    </subcellularLocation>
</comment>
<feature type="domain" description="ABC3 transporter permease C-terminal" evidence="8">
    <location>
        <begin position="277"/>
        <end position="390"/>
    </location>
</feature>
<dbReference type="Proteomes" id="UP000192602">
    <property type="component" value="Unassembled WGS sequence"/>
</dbReference>
<dbReference type="Pfam" id="PF02687">
    <property type="entry name" value="FtsX"/>
    <property type="match status" value="1"/>
</dbReference>
<comment type="similarity">
    <text evidence="6">Belongs to the ABC-4 integral membrane protein family.</text>
</comment>
<keyword evidence="2" id="KW-1003">Cell membrane</keyword>
<organism evidence="10 11">
    <name type="scientific">Nitratiruptor tergarcus DSM 16512</name>
    <dbReference type="NCBI Taxonomy" id="1069081"/>
    <lineage>
        <taxon>Bacteria</taxon>
        <taxon>Pseudomonadati</taxon>
        <taxon>Campylobacterota</taxon>
        <taxon>Epsilonproteobacteria</taxon>
        <taxon>Nautiliales</taxon>
        <taxon>Nitratiruptoraceae</taxon>
        <taxon>Nitratiruptor</taxon>
    </lineage>
</organism>
<feature type="transmembrane region" description="Helical" evidence="7">
    <location>
        <begin position="270"/>
        <end position="299"/>
    </location>
</feature>
<evidence type="ECO:0000259" key="9">
    <source>
        <dbReference type="Pfam" id="PF12704"/>
    </source>
</evidence>
<dbReference type="RefSeq" id="WP_084274806.1">
    <property type="nucleotide sequence ID" value="NZ_AP026671.1"/>
</dbReference>
<evidence type="ECO:0000313" key="10">
    <source>
        <dbReference type="EMBL" id="SMC08529.1"/>
    </source>
</evidence>
<gene>
    <name evidence="10" type="ORF">SAMN05660197_0281</name>
</gene>
<evidence type="ECO:0000256" key="4">
    <source>
        <dbReference type="ARBA" id="ARBA00022989"/>
    </source>
</evidence>
<dbReference type="GO" id="GO:0005886">
    <property type="term" value="C:plasma membrane"/>
    <property type="evidence" value="ECO:0007669"/>
    <property type="project" value="UniProtKB-SubCell"/>
</dbReference>
<evidence type="ECO:0000256" key="2">
    <source>
        <dbReference type="ARBA" id="ARBA00022475"/>
    </source>
</evidence>
<reference evidence="11" key="1">
    <citation type="submission" date="2017-04" db="EMBL/GenBank/DDBJ databases">
        <authorList>
            <person name="Varghese N."/>
            <person name="Submissions S."/>
        </authorList>
    </citation>
    <scope>NUCLEOTIDE SEQUENCE [LARGE SCALE GENOMIC DNA]</scope>
    <source>
        <strain evidence="11">DSM 16512</strain>
    </source>
</reference>
<feature type="domain" description="MacB-like periplasmic core" evidence="9">
    <location>
        <begin position="21"/>
        <end position="241"/>
    </location>
</feature>
<dbReference type="OrthoDB" id="9802264at2"/>